<keyword evidence="2" id="KW-1185">Reference proteome</keyword>
<dbReference type="PANTHER" id="PTHR47691:SF3">
    <property type="entry name" value="HTH-TYPE TRANSCRIPTIONAL REGULATOR RV0890C-RELATED"/>
    <property type="match status" value="1"/>
</dbReference>
<dbReference type="InterPro" id="IPR059179">
    <property type="entry name" value="MLKL-like_MCAfunc"/>
</dbReference>
<dbReference type="CDD" id="cd21037">
    <property type="entry name" value="MLKL_NTD"/>
    <property type="match status" value="1"/>
</dbReference>
<dbReference type="InterPro" id="IPR019734">
    <property type="entry name" value="TPR_rpt"/>
</dbReference>
<dbReference type="Pfam" id="PF13424">
    <property type="entry name" value="TPR_12"/>
    <property type="match status" value="1"/>
</dbReference>
<dbReference type="SUPFAM" id="SSF52540">
    <property type="entry name" value="P-loop containing nucleoside triphosphate hydrolases"/>
    <property type="match status" value="1"/>
</dbReference>
<dbReference type="InterPro" id="IPR036537">
    <property type="entry name" value="Adaptor_Cbl_N_dom_sf"/>
</dbReference>
<proteinExistence type="predicted"/>
<gene>
    <name evidence="1" type="ORF">SISNIDRAFT_493971</name>
</gene>
<dbReference type="InterPro" id="IPR027417">
    <property type="entry name" value="P-loop_NTPase"/>
</dbReference>
<reference evidence="1 2" key="1">
    <citation type="journal article" date="2016" name="Mol. Biol. Evol.">
        <title>Comparative Genomics of Early-Diverging Mushroom-Forming Fungi Provides Insights into the Origins of Lignocellulose Decay Capabilities.</title>
        <authorList>
            <person name="Nagy L.G."/>
            <person name="Riley R."/>
            <person name="Tritt A."/>
            <person name="Adam C."/>
            <person name="Daum C."/>
            <person name="Floudas D."/>
            <person name="Sun H."/>
            <person name="Yadav J.S."/>
            <person name="Pangilinan J."/>
            <person name="Larsson K.H."/>
            <person name="Matsuura K."/>
            <person name="Barry K."/>
            <person name="Labutti K."/>
            <person name="Kuo R."/>
            <person name="Ohm R.A."/>
            <person name="Bhattacharya S.S."/>
            <person name="Shirouzu T."/>
            <person name="Yoshinaga Y."/>
            <person name="Martin F.M."/>
            <person name="Grigoriev I.V."/>
            <person name="Hibbett D.S."/>
        </authorList>
    </citation>
    <scope>NUCLEOTIDE SEQUENCE [LARGE SCALE GENOMIC DNA]</scope>
    <source>
        <strain evidence="1 2">HHB9708</strain>
    </source>
</reference>
<dbReference type="PANTHER" id="PTHR47691">
    <property type="entry name" value="REGULATOR-RELATED"/>
    <property type="match status" value="1"/>
</dbReference>
<dbReference type="InterPro" id="IPR011990">
    <property type="entry name" value="TPR-like_helical_dom_sf"/>
</dbReference>
<dbReference type="SUPFAM" id="SSF48452">
    <property type="entry name" value="TPR-like"/>
    <property type="match status" value="3"/>
</dbReference>
<dbReference type="Proteomes" id="UP000076722">
    <property type="component" value="Unassembled WGS sequence"/>
</dbReference>
<dbReference type="AlphaFoldDB" id="A0A164Y0A1"/>
<sequence length="1036" mass="114293">MAASQGREERPRTSMTSVLRALKSIAATSSLPYPQAIASSAVLIYEEADNQRSKSDDLRRLVEKVLEIGWNIASALVDTDSHPSEALVRNVGQLLSTLQSILDDLRSPSSRGGFSRLLGAGFDVIRVRKLEDDLDRAMSIFLKQTQLANVALSGSLSHATAHHQDEFEAAILQIYQEQAAQSNAQANHDANGDATLPPEPQHLFGRSTIIATIVGQLCASDQAHVAVVGAPGIGKTTVALAVLYDGEVASVYGRNRHLISCETVPTAENLQATLGDYFDLKGNISMPRIIARLKGPNPTLLVLDNFETPWEPTAERVKVEEILSALADIPNLSILITIRGAERPAGIAWKRPFVAPLPALQPDAAKQLFLSLSDAPEDDIYLSKLLEEVDYVPLAVTLMGNVAQHTDCKALLDEWTQQKIGMLTRGFDGRLSSVEVSIQVSLSSQRLAKAPLAVKVLQVLSLLPDGVTTVDLSRILRDETGIAPAISTLRQVALSYMEPISNRIRALSPIREYMQKHKPIPGEDLAILQDYFFRLTKTVDESGTFDNKENLSALRSQTTNIFTVLLAALQRADAPTEAILSVLRMGDFIYTSSLSRQLLPLATAAAKNLGDRRLEIDCINTGYRLYHQDASIGLKDAEDRLAILDALEDVDERSLALSKARTMKILADCARRLGQFDSAIEYSKRAIAIYSAHDDYRHHADTLRTLAWTQLYSAEPHEVMQTLQEALSLTDQHDMPLIRSALYSRLAQIYASRCLFPLAEEYFRKAEQLQAPITGESQDYVTNLYSWGEVLRYQGSLAEAHRVLLLAERVSVKLGHEGWVATVTEALGSLAMAGGDAEKGKIYLHAAFRQYAKLKWIIQQAKCLTEIGDVEYTLGNYSTAWAHLCEVRRVYRGDGHLGVMVDAEALAKMGNVALKLEKLDDARNCFIVASLVFRKISDRVALSSSIQGLGDLFLQQQESSVSKACYEATLDLIKYTGVRKKIAECLMRLADVQEDRNDARRDLEKACLWFKRAEDPIGEAKCTARIDELIATTEDI</sequence>
<organism evidence="1 2">
    <name type="scientific">Sistotremastrum niveocremeum HHB9708</name>
    <dbReference type="NCBI Taxonomy" id="1314777"/>
    <lineage>
        <taxon>Eukaryota</taxon>
        <taxon>Fungi</taxon>
        <taxon>Dikarya</taxon>
        <taxon>Basidiomycota</taxon>
        <taxon>Agaricomycotina</taxon>
        <taxon>Agaricomycetes</taxon>
        <taxon>Sistotremastrales</taxon>
        <taxon>Sistotremastraceae</taxon>
        <taxon>Sertulicium</taxon>
        <taxon>Sertulicium niveocremeum</taxon>
    </lineage>
</organism>
<name>A0A164Y0A1_9AGAM</name>
<dbReference type="STRING" id="1314777.A0A164Y0A1"/>
<dbReference type="GO" id="GO:0007166">
    <property type="term" value="P:cell surface receptor signaling pathway"/>
    <property type="evidence" value="ECO:0007669"/>
    <property type="project" value="InterPro"/>
</dbReference>
<dbReference type="Gene3D" id="1.25.40.10">
    <property type="entry name" value="Tetratricopeptide repeat domain"/>
    <property type="match status" value="3"/>
</dbReference>
<accession>A0A164Y0A1</accession>
<protein>
    <submittedName>
        <fullName evidence="1">TPR-like protein</fullName>
    </submittedName>
</protein>
<dbReference type="EMBL" id="KV419399">
    <property type="protein sequence ID" value="KZS96457.1"/>
    <property type="molecule type" value="Genomic_DNA"/>
</dbReference>
<dbReference type="Gene3D" id="3.40.50.300">
    <property type="entry name" value="P-loop containing nucleotide triphosphate hydrolases"/>
    <property type="match status" value="1"/>
</dbReference>
<dbReference type="SMART" id="SM00028">
    <property type="entry name" value="TPR"/>
    <property type="match status" value="5"/>
</dbReference>
<evidence type="ECO:0000313" key="2">
    <source>
        <dbReference type="Proteomes" id="UP000076722"/>
    </source>
</evidence>
<dbReference type="Gene3D" id="1.20.930.20">
    <property type="entry name" value="Adaptor protein Cbl, N-terminal domain"/>
    <property type="match status" value="1"/>
</dbReference>
<evidence type="ECO:0000313" key="1">
    <source>
        <dbReference type="EMBL" id="KZS96457.1"/>
    </source>
</evidence>